<dbReference type="eggNOG" id="COG1186">
    <property type="taxonomic scope" value="Bacteria"/>
</dbReference>
<sequence length="144" mass="16304">MSEFGDLRINDELTLPAWELSESFVRASGPGGQNVNKVSTAVQLTWHVEASSLPPEVKVRFAKLFASRITKDGRLIVEAAEHRSQVLNREAARKRLAQMIDKASRRPKRRIRTKPTYGSVKRRLKSKKQRGEIKALRGNVDPTE</sequence>
<dbReference type="GO" id="GO:0072344">
    <property type="term" value="P:rescue of stalled ribosome"/>
    <property type="evidence" value="ECO:0007669"/>
    <property type="project" value="TreeGrafter"/>
</dbReference>
<dbReference type="PANTHER" id="PTHR47814">
    <property type="entry name" value="PEPTIDYL-TRNA HYDROLASE ARFB"/>
    <property type="match status" value="1"/>
</dbReference>
<evidence type="ECO:0000256" key="2">
    <source>
        <dbReference type="SAM" id="MobiDB-lite"/>
    </source>
</evidence>
<protein>
    <submittedName>
        <fullName evidence="4">Peptide chain release factor I</fullName>
    </submittedName>
</protein>
<evidence type="ECO:0000256" key="1">
    <source>
        <dbReference type="ARBA" id="ARBA00010835"/>
    </source>
</evidence>
<proteinExistence type="inferred from homology"/>
<dbReference type="InterPro" id="IPR045853">
    <property type="entry name" value="Pep_chain_release_fac_I_sf"/>
</dbReference>
<dbReference type="SUPFAM" id="SSF75620">
    <property type="entry name" value="Release factor"/>
    <property type="match status" value="1"/>
</dbReference>
<dbReference type="AlphaFoldDB" id="A0A062U127"/>
<name>A0A062U127_9PROT</name>
<reference evidence="4 5" key="1">
    <citation type="submission" date="2013-04" db="EMBL/GenBank/DDBJ databases">
        <title>Hyphomonas sp. T24B3 Genome Sequencing.</title>
        <authorList>
            <person name="Lai Q."/>
            <person name="Shao Z."/>
        </authorList>
    </citation>
    <scope>NUCLEOTIDE SEQUENCE [LARGE SCALE GENOMIC DNA]</scope>
    <source>
        <strain evidence="4 5">T24B3</strain>
    </source>
</reference>
<dbReference type="EMBL" id="AWFB01000046">
    <property type="protein sequence ID" value="RAN31608.1"/>
    <property type="molecule type" value="Genomic_DNA"/>
</dbReference>
<organism evidence="4 5">
    <name type="scientific">Hyphomonas pacifica</name>
    <dbReference type="NCBI Taxonomy" id="1280941"/>
    <lineage>
        <taxon>Bacteria</taxon>
        <taxon>Pseudomonadati</taxon>
        <taxon>Pseudomonadota</taxon>
        <taxon>Alphaproteobacteria</taxon>
        <taxon>Hyphomonadales</taxon>
        <taxon>Hyphomonadaceae</taxon>
        <taxon>Hyphomonas</taxon>
    </lineage>
</organism>
<dbReference type="NCBIfam" id="NF006718">
    <property type="entry name" value="PRK09256.1"/>
    <property type="match status" value="1"/>
</dbReference>
<evidence type="ECO:0000313" key="5">
    <source>
        <dbReference type="Proteomes" id="UP000249123"/>
    </source>
</evidence>
<dbReference type="PANTHER" id="PTHR47814:SF1">
    <property type="entry name" value="PEPTIDYL-TRNA HYDROLASE ARFB"/>
    <property type="match status" value="1"/>
</dbReference>
<dbReference type="PROSITE" id="PS00745">
    <property type="entry name" value="RF_PROK_I"/>
    <property type="match status" value="1"/>
</dbReference>
<feature type="region of interest" description="Disordered" evidence="2">
    <location>
        <begin position="102"/>
        <end position="144"/>
    </location>
</feature>
<dbReference type="Pfam" id="PF00472">
    <property type="entry name" value="RF-1"/>
    <property type="match status" value="1"/>
</dbReference>
<evidence type="ECO:0000259" key="3">
    <source>
        <dbReference type="PROSITE" id="PS00745"/>
    </source>
</evidence>
<dbReference type="Proteomes" id="UP000249123">
    <property type="component" value="Unassembled WGS sequence"/>
</dbReference>
<dbReference type="GO" id="GO:0003747">
    <property type="term" value="F:translation release factor activity"/>
    <property type="evidence" value="ECO:0007669"/>
    <property type="project" value="InterPro"/>
</dbReference>
<dbReference type="OrthoDB" id="9815709at2"/>
<keyword evidence="5" id="KW-1185">Reference proteome</keyword>
<evidence type="ECO:0000313" key="4">
    <source>
        <dbReference type="EMBL" id="RAN31608.1"/>
    </source>
</evidence>
<dbReference type="RefSeq" id="WP_034828108.1">
    <property type="nucleotide sequence ID" value="NZ_AWFA01000043.1"/>
</dbReference>
<comment type="caution">
    <text evidence="4">The sequence shown here is derived from an EMBL/GenBank/DDBJ whole genome shotgun (WGS) entry which is preliminary data.</text>
</comment>
<dbReference type="GO" id="GO:0004045">
    <property type="term" value="F:peptidyl-tRNA hydrolase activity"/>
    <property type="evidence" value="ECO:0007669"/>
    <property type="project" value="TreeGrafter"/>
</dbReference>
<dbReference type="STRING" id="1280941.HY2_15855"/>
<gene>
    <name evidence="4" type="ORF">HY3_16355</name>
</gene>
<dbReference type="InterPro" id="IPR000352">
    <property type="entry name" value="Pep_chain_release_fac_I"/>
</dbReference>
<dbReference type="GO" id="GO:0043022">
    <property type="term" value="F:ribosome binding"/>
    <property type="evidence" value="ECO:0007669"/>
    <property type="project" value="TreeGrafter"/>
</dbReference>
<accession>A0A062U127</accession>
<comment type="similarity">
    <text evidence="1">Belongs to the prokaryotic/mitochondrial release factor family.</text>
</comment>
<feature type="domain" description="Prokaryotic-type class I peptide chain release factors" evidence="3">
    <location>
        <begin position="26"/>
        <end position="42"/>
    </location>
</feature>
<dbReference type="Gene3D" id="3.30.160.20">
    <property type="match status" value="1"/>
</dbReference>